<evidence type="ECO:0000256" key="3">
    <source>
        <dbReference type="ARBA" id="ARBA00022694"/>
    </source>
</evidence>
<feature type="domain" description="Poly A polymerase head" evidence="12">
    <location>
        <begin position="5"/>
        <end position="124"/>
    </location>
</feature>
<dbReference type="Pfam" id="PF01743">
    <property type="entry name" value="PolyA_pol"/>
    <property type="match status" value="1"/>
</dbReference>
<evidence type="ECO:0000256" key="9">
    <source>
        <dbReference type="ARBA" id="ARBA00022842"/>
    </source>
</evidence>
<dbReference type="CDD" id="cd05398">
    <property type="entry name" value="NT_ClassII-CCAase"/>
    <property type="match status" value="1"/>
</dbReference>
<dbReference type="Proteomes" id="UP000092871">
    <property type="component" value="Unassembled WGS sequence"/>
</dbReference>
<name>A0A1C3JNP4_9GAMM</name>
<dbReference type="GO" id="GO:0005524">
    <property type="term" value="F:ATP binding"/>
    <property type="evidence" value="ECO:0007669"/>
    <property type="project" value="UniProtKB-KW"/>
</dbReference>
<organism evidence="14 17">
    <name type="scientific">Marinomonas gallaica</name>
    <dbReference type="NCBI Taxonomy" id="1806667"/>
    <lineage>
        <taxon>Bacteria</taxon>
        <taxon>Pseudomonadati</taxon>
        <taxon>Pseudomonadota</taxon>
        <taxon>Gammaproteobacteria</taxon>
        <taxon>Oceanospirillales</taxon>
        <taxon>Oceanospirillaceae</taxon>
        <taxon>Marinomonas</taxon>
    </lineage>
</organism>
<comment type="similarity">
    <text evidence="11">Belongs to the tRNA nucleotidyltransferase/poly(A) polymerase family.</text>
</comment>
<evidence type="ECO:0000313" key="14">
    <source>
        <dbReference type="EMBL" id="SBT16679.1"/>
    </source>
</evidence>
<evidence type="ECO:0000256" key="4">
    <source>
        <dbReference type="ARBA" id="ARBA00022695"/>
    </source>
</evidence>
<feature type="domain" description="tRNA nucleotidyltransferase/poly(A) polymerase RNA and SrmB- binding" evidence="13">
    <location>
        <begin position="151"/>
        <end position="212"/>
    </location>
</feature>
<dbReference type="OrthoDB" id="9805698at2"/>
<keyword evidence="6" id="KW-0547">Nucleotide-binding</keyword>
<evidence type="ECO:0000313" key="17">
    <source>
        <dbReference type="Proteomes" id="UP000092871"/>
    </source>
</evidence>
<dbReference type="SUPFAM" id="SSF81301">
    <property type="entry name" value="Nucleotidyltransferase"/>
    <property type="match status" value="1"/>
</dbReference>
<dbReference type="InterPro" id="IPR050124">
    <property type="entry name" value="tRNA_CCA-adding_enzyme"/>
</dbReference>
<evidence type="ECO:0000256" key="10">
    <source>
        <dbReference type="ARBA" id="ARBA00022884"/>
    </source>
</evidence>
<dbReference type="GO" id="GO:0046872">
    <property type="term" value="F:metal ion binding"/>
    <property type="evidence" value="ECO:0007669"/>
    <property type="project" value="UniProtKB-KW"/>
</dbReference>
<dbReference type="InterPro" id="IPR002646">
    <property type="entry name" value="PolA_pol_head_dom"/>
</dbReference>
<keyword evidence="4" id="KW-0548">Nucleotidyltransferase</keyword>
<keyword evidence="2 11" id="KW-0808">Transferase</keyword>
<dbReference type="PIRSF" id="PIRSF000813">
    <property type="entry name" value="CCA_bact"/>
    <property type="match status" value="1"/>
</dbReference>
<evidence type="ECO:0000256" key="6">
    <source>
        <dbReference type="ARBA" id="ARBA00022741"/>
    </source>
</evidence>
<protein>
    <submittedName>
        <fullName evidence="14">Multifunctional CCA protein</fullName>
    </submittedName>
</protein>
<dbReference type="Gene3D" id="3.30.460.10">
    <property type="entry name" value="Beta Polymerase, domain 2"/>
    <property type="match status" value="1"/>
</dbReference>
<dbReference type="InterPro" id="IPR012006">
    <property type="entry name" value="CCA_bact"/>
</dbReference>
<dbReference type="EMBL" id="FLRB01000006">
    <property type="protein sequence ID" value="SBT20395.1"/>
    <property type="molecule type" value="Genomic_DNA"/>
</dbReference>
<dbReference type="RefSeq" id="WP_067032102.1">
    <property type="nucleotide sequence ID" value="NZ_CP187511.1"/>
</dbReference>
<accession>A0A1C3JNP4</accession>
<evidence type="ECO:0000256" key="1">
    <source>
        <dbReference type="ARBA" id="ARBA00001946"/>
    </source>
</evidence>
<gene>
    <name evidence="14" type="primary">cca</name>
    <name evidence="14" type="ORF">MGA5115_00761</name>
    <name evidence="15" type="ORF">MGA5116_00979</name>
</gene>
<evidence type="ECO:0000256" key="5">
    <source>
        <dbReference type="ARBA" id="ARBA00022723"/>
    </source>
</evidence>
<dbReference type="GO" id="GO:0042245">
    <property type="term" value="P:RNA repair"/>
    <property type="evidence" value="ECO:0007669"/>
    <property type="project" value="UniProtKB-KW"/>
</dbReference>
<proteinExistence type="inferred from homology"/>
<dbReference type="PANTHER" id="PTHR47545">
    <property type="entry name" value="MULTIFUNCTIONAL CCA PROTEIN"/>
    <property type="match status" value="1"/>
</dbReference>
<evidence type="ECO:0000256" key="8">
    <source>
        <dbReference type="ARBA" id="ARBA00022840"/>
    </source>
</evidence>
<sequence>MLHTVYLVGGAVRDELLGLPVKDKDWVVTGAKPEHMLTQGYQQVGKQFPVFLHPDTKEEYALARKERKQGIGYTGFVCDFAPDIRLEEDLERRDLTINAIAKSDDGTLIDPFNGQQDIAERILRHVSDAFIEDPLRVLRVARFMARFAEFGFQIAPETKALMKAIADSGELSSLTPERVWRETENALNSPHAHVYFDVLKEVGALNDLFPGMVYHTQTLSTQWDKHSRWSLITADTPIIALSELNAHLRAPNQFCWYSQQARAFIEANTLPLPASAWESWLASVAAVKKPQPFEKLVQVLAQLTQTDTVYWLELRSNIAKMNAQVLIKQGFSGAELGQALKQTRVEALEALDNPLLLKAENLREALAD</sequence>
<dbReference type="Pfam" id="PF12627">
    <property type="entry name" value="PolyA_pol_RNAbd"/>
    <property type="match status" value="1"/>
</dbReference>
<dbReference type="Proteomes" id="UP000092840">
    <property type="component" value="Unassembled WGS sequence"/>
</dbReference>
<dbReference type="AlphaFoldDB" id="A0A1C3JNP4"/>
<dbReference type="PANTHER" id="PTHR47545:SF1">
    <property type="entry name" value="MULTIFUNCTIONAL CCA PROTEIN"/>
    <property type="match status" value="1"/>
</dbReference>
<keyword evidence="10 11" id="KW-0694">RNA-binding</keyword>
<keyword evidence="5" id="KW-0479">Metal-binding</keyword>
<dbReference type="InterPro" id="IPR043519">
    <property type="entry name" value="NT_sf"/>
</dbReference>
<dbReference type="Gene3D" id="1.10.3090.10">
    <property type="entry name" value="cca-adding enzyme, domain 2"/>
    <property type="match status" value="1"/>
</dbReference>
<dbReference type="GO" id="GO:0001680">
    <property type="term" value="P:tRNA 3'-terminal CCA addition"/>
    <property type="evidence" value="ECO:0007669"/>
    <property type="project" value="InterPro"/>
</dbReference>
<keyword evidence="7" id="KW-0692">RNA repair</keyword>
<evidence type="ECO:0000256" key="2">
    <source>
        <dbReference type="ARBA" id="ARBA00022679"/>
    </source>
</evidence>
<evidence type="ECO:0000259" key="12">
    <source>
        <dbReference type="Pfam" id="PF01743"/>
    </source>
</evidence>
<keyword evidence="3" id="KW-0819">tRNA processing</keyword>
<keyword evidence="16" id="KW-1185">Reference proteome</keyword>
<dbReference type="InterPro" id="IPR032828">
    <property type="entry name" value="PolyA_RNA-bd"/>
</dbReference>
<dbReference type="GO" id="GO:0004810">
    <property type="term" value="F:CCA tRNA nucleotidyltransferase activity"/>
    <property type="evidence" value="ECO:0007669"/>
    <property type="project" value="InterPro"/>
</dbReference>
<reference evidence="15 16" key="1">
    <citation type="submission" date="2016-06" db="EMBL/GenBank/DDBJ databases">
        <authorList>
            <person name="Rodrigo-Torres L."/>
            <person name="Arahal D.R."/>
        </authorList>
    </citation>
    <scope>NUCLEOTIDE SEQUENCE [LARGE SCALE GENOMIC DNA]</scope>
    <source>
        <strain evidence="15 16">CECT 5116</strain>
    </source>
</reference>
<keyword evidence="8" id="KW-0067">ATP-binding</keyword>
<evidence type="ECO:0000259" key="13">
    <source>
        <dbReference type="Pfam" id="PF12627"/>
    </source>
</evidence>
<dbReference type="EMBL" id="FLRA01000003">
    <property type="protein sequence ID" value="SBT16679.1"/>
    <property type="molecule type" value="Genomic_DNA"/>
</dbReference>
<evidence type="ECO:0000313" key="15">
    <source>
        <dbReference type="EMBL" id="SBT20395.1"/>
    </source>
</evidence>
<reference evidence="14 17" key="2">
    <citation type="submission" date="2016-06" db="EMBL/GenBank/DDBJ databases">
        <authorList>
            <person name="Kjaerup R.B."/>
            <person name="Dalgaard T.S."/>
            <person name="Juul-Madsen H.R."/>
        </authorList>
    </citation>
    <scope>NUCLEOTIDE SEQUENCE [LARGE SCALE GENOMIC DNA]</scope>
    <source>
        <strain evidence="14 17">CECT 5115</strain>
    </source>
</reference>
<evidence type="ECO:0000256" key="11">
    <source>
        <dbReference type="RuleBase" id="RU003953"/>
    </source>
</evidence>
<dbReference type="SUPFAM" id="SSF81891">
    <property type="entry name" value="Poly A polymerase C-terminal region-like"/>
    <property type="match status" value="1"/>
</dbReference>
<evidence type="ECO:0000313" key="16">
    <source>
        <dbReference type="Proteomes" id="UP000092840"/>
    </source>
</evidence>
<keyword evidence="9" id="KW-0460">Magnesium</keyword>
<dbReference type="GO" id="GO:0003723">
    <property type="term" value="F:RNA binding"/>
    <property type="evidence" value="ECO:0007669"/>
    <property type="project" value="UniProtKB-KW"/>
</dbReference>
<comment type="cofactor">
    <cofactor evidence="1">
        <name>Mg(2+)</name>
        <dbReference type="ChEBI" id="CHEBI:18420"/>
    </cofactor>
</comment>
<evidence type="ECO:0000256" key="7">
    <source>
        <dbReference type="ARBA" id="ARBA00022800"/>
    </source>
</evidence>